<protein>
    <submittedName>
        <fullName evidence="1">Uncharacterized protein</fullName>
    </submittedName>
</protein>
<keyword evidence="2" id="KW-1185">Reference proteome</keyword>
<reference evidence="1 2" key="1">
    <citation type="submission" date="2020-08" db="EMBL/GenBank/DDBJ databases">
        <title>Streptomyces sp. PSKA01 genome sequencing and assembly.</title>
        <authorList>
            <person name="Mandal S."/>
            <person name="Maiti P.K."/>
            <person name="Das P."/>
        </authorList>
    </citation>
    <scope>NUCLEOTIDE SEQUENCE [LARGE SCALE GENOMIC DNA]</scope>
    <source>
        <strain evidence="1 2">PSKA01</strain>
    </source>
</reference>
<accession>A0A7X1J6G6</accession>
<proteinExistence type="predicted"/>
<dbReference type="EMBL" id="JACMSF010000021">
    <property type="protein sequence ID" value="MBC2904007.1"/>
    <property type="molecule type" value="Genomic_DNA"/>
</dbReference>
<dbReference type="Proteomes" id="UP000584670">
    <property type="component" value="Unassembled WGS sequence"/>
</dbReference>
<evidence type="ECO:0000313" key="1">
    <source>
        <dbReference type="EMBL" id="MBC2904007.1"/>
    </source>
</evidence>
<organism evidence="1 2">
    <name type="scientific">Streptomyces cupreus</name>
    <dbReference type="NCBI Taxonomy" id="2759956"/>
    <lineage>
        <taxon>Bacteria</taxon>
        <taxon>Bacillati</taxon>
        <taxon>Actinomycetota</taxon>
        <taxon>Actinomycetes</taxon>
        <taxon>Kitasatosporales</taxon>
        <taxon>Streptomycetaceae</taxon>
        <taxon>Streptomyces</taxon>
    </lineage>
</organism>
<name>A0A7X1J6G6_9ACTN</name>
<gene>
    <name evidence="1" type="ORF">H4N64_20730</name>
</gene>
<evidence type="ECO:0000313" key="2">
    <source>
        <dbReference type="Proteomes" id="UP000584670"/>
    </source>
</evidence>
<dbReference type="AlphaFoldDB" id="A0A7X1J6G6"/>
<comment type="caution">
    <text evidence="1">The sequence shown here is derived from an EMBL/GenBank/DDBJ whole genome shotgun (WGS) entry which is preliminary data.</text>
</comment>
<dbReference type="RefSeq" id="WP_186283880.1">
    <property type="nucleotide sequence ID" value="NZ_JACMSF010000021.1"/>
</dbReference>
<sequence length="207" mass="22211">MNECGLCERALEHGYLCNGDLLALAERLDRMPKLYTALGAFLAPAVHGGGERTGKGHATAVLPVNEAVLDLRYGGIALVLESWRSDVQACRGWGEPAIEGSVERRVLASARWLGMSLEWIAASYPAAGDLAREVREMEGAALSIVGALPERGRRIGQCVAVDASGVICGAVLYHRPGETRLACPWCTCVYEARDFLMLKTLQPEGAS</sequence>